<keyword evidence="3" id="KW-1185">Reference proteome</keyword>
<feature type="transmembrane region" description="Helical" evidence="1">
    <location>
        <begin position="6"/>
        <end position="22"/>
    </location>
</feature>
<name>D6GSJ8_FILAD</name>
<keyword evidence="1" id="KW-1133">Transmembrane helix</keyword>
<dbReference type="EMBL" id="CP002390">
    <property type="protein sequence ID" value="EFE28639.1"/>
    <property type="molecule type" value="Genomic_DNA"/>
</dbReference>
<gene>
    <name evidence="2" type="ordered locus">HMPREF0389_00556</name>
</gene>
<feature type="transmembrane region" description="Helical" evidence="1">
    <location>
        <begin position="34"/>
        <end position="57"/>
    </location>
</feature>
<dbReference type="AlphaFoldDB" id="D6GSJ8"/>
<feature type="transmembrane region" description="Helical" evidence="1">
    <location>
        <begin position="63"/>
        <end position="83"/>
    </location>
</feature>
<keyword evidence="1" id="KW-0812">Transmembrane</keyword>
<protein>
    <submittedName>
        <fullName evidence="2">Rod shape-determining protein MreD</fullName>
    </submittedName>
</protein>
<keyword evidence="1" id="KW-0472">Membrane</keyword>
<evidence type="ECO:0000256" key="1">
    <source>
        <dbReference type="SAM" id="Phobius"/>
    </source>
</evidence>
<dbReference type="RefSeq" id="WP_014261756.1">
    <property type="nucleotide sequence ID" value="NC_016630.1"/>
</dbReference>
<proteinExistence type="predicted"/>
<sequence length="163" mass="18978">MKNVIYILFGFFILLLELILFNRVSLFVISANILIIYIATLSIFTSLDRVLFVSLFLGLGKDFVFERIFGLNAMILIILGILFGNLKGSIYKEKWTIPIFLSGISSVIYMLIYSLFYRMYLGRAYSFLYSIKMLGAFLFVEIVVSLVIYYPLRKIVQIVEDRW</sequence>
<evidence type="ECO:0000313" key="3">
    <source>
        <dbReference type="Proteomes" id="UP000007468"/>
    </source>
</evidence>
<dbReference type="Proteomes" id="UP000007468">
    <property type="component" value="Chromosome"/>
</dbReference>
<evidence type="ECO:0000313" key="2">
    <source>
        <dbReference type="EMBL" id="EFE28639.1"/>
    </source>
</evidence>
<reference evidence="3" key="1">
    <citation type="submission" date="2010-12" db="EMBL/GenBank/DDBJ databases">
        <title>The genome sequence of Filifactor alocis strain ATCC 35896.</title>
        <authorList>
            <consortium name="The Broad Institute Genome Sequencing Platform"/>
            <person name="Ward D."/>
            <person name="Earl A."/>
            <person name="Feldgarden M."/>
            <person name="Young S.K."/>
            <person name="Gargeya S."/>
            <person name="Zeng Q."/>
            <person name="Alvarado L."/>
            <person name="Berlin A."/>
            <person name="Bochicchio J."/>
            <person name="Chapman S.B."/>
            <person name="Chen Z."/>
            <person name="Freedman E."/>
            <person name="Gellesch M."/>
            <person name="Goldberg J."/>
            <person name="Griggs A."/>
            <person name="Gujja S."/>
            <person name="Heilman E."/>
            <person name="Heiman D."/>
            <person name="Howarth C."/>
            <person name="Mehta T."/>
            <person name="Neiman D."/>
            <person name="Pearson M."/>
            <person name="Roberts A."/>
            <person name="Saif S."/>
            <person name="Shea T."/>
            <person name="Shenoy N."/>
            <person name="Sisk P."/>
            <person name="Stolte C."/>
            <person name="Sykes S."/>
            <person name="White J."/>
            <person name="Yandava C."/>
            <person name="Izard J."/>
            <person name="Blanton J.M."/>
            <person name="Baranova O.V."/>
            <person name="Tanner A.C."/>
            <person name="Dewhirst F.E."/>
            <person name="Haas B."/>
            <person name="Nusbaum C."/>
            <person name="Birren B."/>
        </authorList>
    </citation>
    <scope>NUCLEOTIDE SEQUENCE [LARGE SCALE GENOMIC DNA]</scope>
    <source>
        <strain evidence="3">ATCC 35896 / D40 B5</strain>
    </source>
</reference>
<dbReference type="STRING" id="546269.HMPREF0389_00556"/>
<feature type="transmembrane region" description="Helical" evidence="1">
    <location>
        <begin position="128"/>
        <end position="152"/>
    </location>
</feature>
<organism evidence="2 3">
    <name type="scientific">Filifactor alocis (strain ATCC 35896 / CCUG 47790 / D40 B5)</name>
    <name type="common">Fusobacterium alocis</name>
    <dbReference type="NCBI Taxonomy" id="546269"/>
    <lineage>
        <taxon>Bacteria</taxon>
        <taxon>Bacillati</taxon>
        <taxon>Bacillota</taxon>
        <taxon>Clostridia</taxon>
        <taxon>Peptostreptococcales</taxon>
        <taxon>Filifactoraceae</taxon>
        <taxon>Filifactor</taxon>
    </lineage>
</organism>
<dbReference type="OrthoDB" id="9796616at2"/>
<dbReference type="KEGG" id="faa:HMPREF0389_00556"/>
<accession>D6GSJ8</accession>
<feature type="transmembrane region" description="Helical" evidence="1">
    <location>
        <begin position="95"/>
        <end position="116"/>
    </location>
</feature>